<dbReference type="InterPro" id="IPR003959">
    <property type="entry name" value="ATPase_AAA_core"/>
</dbReference>
<evidence type="ECO:0000313" key="3">
    <source>
        <dbReference type="Proteomes" id="UP000198870"/>
    </source>
</evidence>
<name>A0A1G5AG01_9BACT</name>
<gene>
    <name evidence="2" type="ORF">SAMN05216233_101153</name>
</gene>
<keyword evidence="3" id="KW-1185">Reference proteome</keyword>
<dbReference type="RefSeq" id="WP_092207284.1">
    <property type="nucleotide sequence ID" value="NZ_FMUX01000001.1"/>
</dbReference>
<accession>A0A1G5AG01</accession>
<dbReference type="Gene3D" id="3.40.50.300">
    <property type="entry name" value="P-loop containing nucleotide triphosphate hydrolases"/>
    <property type="match status" value="1"/>
</dbReference>
<dbReference type="STRING" id="419481.SAMN05216233_101153"/>
<organism evidence="2 3">
    <name type="scientific">Desulfoluna spongiiphila</name>
    <dbReference type="NCBI Taxonomy" id="419481"/>
    <lineage>
        <taxon>Bacteria</taxon>
        <taxon>Pseudomonadati</taxon>
        <taxon>Thermodesulfobacteriota</taxon>
        <taxon>Desulfobacteria</taxon>
        <taxon>Desulfobacterales</taxon>
        <taxon>Desulfolunaceae</taxon>
        <taxon>Desulfoluna</taxon>
    </lineage>
</organism>
<dbReference type="PANTHER" id="PTHR42759:SF1">
    <property type="entry name" value="MAGNESIUM-CHELATASE SUBUNIT CHLD"/>
    <property type="match status" value="1"/>
</dbReference>
<dbReference type="PANTHER" id="PTHR42759">
    <property type="entry name" value="MOXR FAMILY PROTEIN"/>
    <property type="match status" value="1"/>
</dbReference>
<dbReference type="OrthoDB" id="9783370at2"/>
<dbReference type="SUPFAM" id="SSF52540">
    <property type="entry name" value="P-loop containing nucleoside triphosphate hydrolases"/>
    <property type="match status" value="1"/>
</dbReference>
<dbReference type="Proteomes" id="UP000198870">
    <property type="component" value="Unassembled WGS sequence"/>
</dbReference>
<dbReference type="GO" id="GO:0016887">
    <property type="term" value="F:ATP hydrolysis activity"/>
    <property type="evidence" value="ECO:0007669"/>
    <property type="project" value="InterPro"/>
</dbReference>
<dbReference type="InterPro" id="IPR003593">
    <property type="entry name" value="AAA+_ATPase"/>
</dbReference>
<dbReference type="GO" id="GO:0005524">
    <property type="term" value="F:ATP binding"/>
    <property type="evidence" value="ECO:0007669"/>
    <property type="project" value="InterPro"/>
</dbReference>
<dbReference type="EMBL" id="FMUX01000001">
    <property type="protein sequence ID" value="SCX76830.1"/>
    <property type="molecule type" value="Genomic_DNA"/>
</dbReference>
<evidence type="ECO:0000259" key="1">
    <source>
        <dbReference type="SMART" id="SM00382"/>
    </source>
</evidence>
<protein>
    <submittedName>
        <fullName evidence="2">MoxR-like ATPase</fullName>
    </submittedName>
</protein>
<sequence length="303" mass="34506">MEFESVLEVQERLESQRYISSREIATVVYLAVAMEKPILVEGPAGVGKTELAKSIAKALERPLIRMQCYEGLDESKSLYEWEYAKQLLYTQMLKDKINDIVSDTATLAGAVDEIANHEDAFFSEKFIQTRPLLTAIKSEDPVVLLIDEIDKSDPEFEAFLLELLSDFQISIPEIGTITATTKPIVFLTSNNYRDMSDALKRRCIHLFIDYPNIETEMDIVRIKLPDIDETLLKKIVTIVARIRDMDLKKKPCISETIDWATALLTLQIEDLSPEIVATTLNPLLKYKADYELVKRNISDLLPN</sequence>
<dbReference type="InterPro" id="IPR027417">
    <property type="entry name" value="P-loop_NTPase"/>
</dbReference>
<dbReference type="InterPro" id="IPR050764">
    <property type="entry name" value="CbbQ/NirQ/NorQ/GpvN"/>
</dbReference>
<dbReference type="SMART" id="SM00382">
    <property type="entry name" value="AAA"/>
    <property type="match status" value="1"/>
</dbReference>
<dbReference type="CDD" id="cd00009">
    <property type="entry name" value="AAA"/>
    <property type="match status" value="1"/>
</dbReference>
<dbReference type="AlphaFoldDB" id="A0A1G5AG01"/>
<dbReference type="Pfam" id="PF00004">
    <property type="entry name" value="AAA"/>
    <property type="match status" value="1"/>
</dbReference>
<evidence type="ECO:0000313" key="2">
    <source>
        <dbReference type="EMBL" id="SCX76830.1"/>
    </source>
</evidence>
<feature type="domain" description="AAA+ ATPase" evidence="1">
    <location>
        <begin position="34"/>
        <end position="212"/>
    </location>
</feature>
<reference evidence="2 3" key="1">
    <citation type="submission" date="2016-10" db="EMBL/GenBank/DDBJ databases">
        <authorList>
            <person name="de Groot N.N."/>
        </authorList>
    </citation>
    <scope>NUCLEOTIDE SEQUENCE [LARGE SCALE GENOMIC DNA]</scope>
    <source>
        <strain evidence="2 3">AA1</strain>
    </source>
</reference>
<proteinExistence type="predicted"/>